<evidence type="ECO:0000313" key="10">
    <source>
        <dbReference type="Proteomes" id="UP000001683"/>
    </source>
</evidence>
<dbReference type="Pfam" id="PF00005">
    <property type="entry name" value="ABC_tran"/>
    <property type="match status" value="1"/>
</dbReference>
<dbReference type="OrthoDB" id="9806285at2"/>
<dbReference type="InterPro" id="IPR003439">
    <property type="entry name" value="ABC_transporter-like_ATP-bd"/>
</dbReference>
<dbReference type="STRING" id="457570.Nther_2755"/>
<dbReference type="EMBL" id="CP001034">
    <property type="protein sequence ID" value="ACB86305.1"/>
    <property type="molecule type" value="Genomic_DNA"/>
</dbReference>
<dbReference type="AlphaFoldDB" id="B2A2T7"/>
<keyword evidence="5" id="KW-0547">Nucleotide-binding</keyword>
<comment type="subcellular location">
    <subcellularLocation>
        <location evidence="1">Cell membrane</location>
        <topology evidence="1">Peripheral membrane protein</topology>
    </subcellularLocation>
</comment>
<dbReference type="PANTHER" id="PTHR43297">
    <property type="entry name" value="OLIGOPEPTIDE TRANSPORT ATP-BINDING PROTEIN APPD"/>
    <property type="match status" value="1"/>
</dbReference>
<evidence type="ECO:0000256" key="1">
    <source>
        <dbReference type="ARBA" id="ARBA00004202"/>
    </source>
</evidence>
<dbReference type="SUPFAM" id="SSF52540">
    <property type="entry name" value="P-loop containing nucleoside triphosphate hydrolases"/>
    <property type="match status" value="1"/>
</dbReference>
<name>B2A2T7_NATTJ</name>
<dbReference type="RefSeq" id="WP_012449139.1">
    <property type="nucleotide sequence ID" value="NC_010718.1"/>
</dbReference>
<dbReference type="KEGG" id="nth:Nther_2755"/>
<dbReference type="HOGENOM" id="CLU_000604_1_23_9"/>
<dbReference type="PROSITE" id="PS50893">
    <property type="entry name" value="ABC_TRANSPORTER_2"/>
    <property type="match status" value="1"/>
</dbReference>
<dbReference type="InterPro" id="IPR013563">
    <property type="entry name" value="Oligopep_ABC_C"/>
</dbReference>
<dbReference type="NCBIfam" id="TIGR01727">
    <property type="entry name" value="oligo_HPY"/>
    <property type="match status" value="1"/>
</dbReference>
<dbReference type="FunFam" id="3.40.50.300:FF:000016">
    <property type="entry name" value="Oligopeptide ABC transporter ATP-binding component"/>
    <property type="match status" value="1"/>
</dbReference>
<evidence type="ECO:0000256" key="5">
    <source>
        <dbReference type="ARBA" id="ARBA00022741"/>
    </source>
</evidence>
<protein>
    <submittedName>
        <fullName evidence="9">Oligopeptide/dipeptide ABC transporter, ATPase subunit</fullName>
    </submittedName>
</protein>
<evidence type="ECO:0000256" key="7">
    <source>
        <dbReference type="ARBA" id="ARBA00023136"/>
    </source>
</evidence>
<dbReference type="InterPro" id="IPR027417">
    <property type="entry name" value="P-loop_NTPase"/>
</dbReference>
<evidence type="ECO:0000256" key="4">
    <source>
        <dbReference type="ARBA" id="ARBA00022475"/>
    </source>
</evidence>
<reference evidence="9 10" key="2">
    <citation type="journal article" date="2011" name="J. Bacteriol.">
        <title>Complete genome sequence of the anaerobic, halophilic alkalithermophile Natranaerobius thermophilus JW/NM-WN-LF.</title>
        <authorList>
            <person name="Zhao B."/>
            <person name="Mesbah N.M."/>
            <person name="Dalin E."/>
            <person name="Goodwin L."/>
            <person name="Nolan M."/>
            <person name="Pitluck S."/>
            <person name="Chertkov O."/>
            <person name="Brettin T.S."/>
            <person name="Han J."/>
            <person name="Larimer F.W."/>
            <person name="Land M.L."/>
            <person name="Hauser L."/>
            <person name="Kyrpides N."/>
            <person name="Wiegel J."/>
        </authorList>
    </citation>
    <scope>NUCLEOTIDE SEQUENCE [LARGE SCALE GENOMIC DNA]</scope>
    <source>
        <strain evidence="10">ATCC BAA-1301 / DSM 18059 / JW/NM-WN-LF</strain>
    </source>
</reference>
<reference evidence="9 10" key="1">
    <citation type="submission" date="2008-04" db="EMBL/GenBank/DDBJ databases">
        <title>Complete sequence of chromosome of Natranaerobius thermophilus JW/NM-WN-LF.</title>
        <authorList>
            <consortium name="US DOE Joint Genome Institute"/>
            <person name="Copeland A."/>
            <person name="Lucas S."/>
            <person name="Lapidus A."/>
            <person name="Glavina del Rio T."/>
            <person name="Dalin E."/>
            <person name="Tice H."/>
            <person name="Bruce D."/>
            <person name="Goodwin L."/>
            <person name="Pitluck S."/>
            <person name="Chertkov O."/>
            <person name="Brettin T."/>
            <person name="Detter J.C."/>
            <person name="Han C."/>
            <person name="Kuske C.R."/>
            <person name="Schmutz J."/>
            <person name="Larimer F."/>
            <person name="Land M."/>
            <person name="Hauser L."/>
            <person name="Kyrpides N."/>
            <person name="Lykidis A."/>
            <person name="Mesbah N.M."/>
            <person name="Wiegel J."/>
        </authorList>
    </citation>
    <scope>NUCLEOTIDE SEQUENCE [LARGE SCALE GENOMIC DNA]</scope>
    <source>
        <strain evidence="10">ATCC BAA-1301 / DSM 18059 / JW/NM-WN-LF</strain>
    </source>
</reference>
<dbReference type="Gene3D" id="3.40.50.300">
    <property type="entry name" value="P-loop containing nucleotide triphosphate hydrolases"/>
    <property type="match status" value="1"/>
</dbReference>
<dbReference type="InterPro" id="IPR017871">
    <property type="entry name" value="ABC_transporter-like_CS"/>
</dbReference>
<evidence type="ECO:0000259" key="8">
    <source>
        <dbReference type="PROSITE" id="PS50893"/>
    </source>
</evidence>
<dbReference type="GO" id="GO:0016887">
    <property type="term" value="F:ATP hydrolysis activity"/>
    <property type="evidence" value="ECO:0007669"/>
    <property type="project" value="InterPro"/>
</dbReference>
<dbReference type="InParanoid" id="B2A2T7"/>
<dbReference type="PANTHER" id="PTHR43297:SF2">
    <property type="entry name" value="DIPEPTIDE TRANSPORT ATP-BINDING PROTEIN DPPD"/>
    <property type="match status" value="1"/>
</dbReference>
<dbReference type="GO" id="GO:0015833">
    <property type="term" value="P:peptide transport"/>
    <property type="evidence" value="ECO:0007669"/>
    <property type="project" value="InterPro"/>
</dbReference>
<dbReference type="CDD" id="cd03257">
    <property type="entry name" value="ABC_NikE_OppD_transporters"/>
    <property type="match status" value="1"/>
</dbReference>
<dbReference type="eggNOG" id="COG0444">
    <property type="taxonomic scope" value="Bacteria"/>
</dbReference>
<dbReference type="InterPro" id="IPR050388">
    <property type="entry name" value="ABC_Ni/Peptide_Import"/>
</dbReference>
<dbReference type="InterPro" id="IPR003593">
    <property type="entry name" value="AAA+_ATPase"/>
</dbReference>
<keyword evidence="6" id="KW-0067">ATP-binding</keyword>
<evidence type="ECO:0000313" key="9">
    <source>
        <dbReference type="EMBL" id="ACB86305.1"/>
    </source>
</evidence>
<accession>B2A2T7</accession>
<evidence type="ECO:0000256" key="6">
    <source>
        <dbReference type="ARBA" id="ARBA00022840"/>
    </source>
</evidence>
<dbReference type="GO" id="GO:0005524">
    <property type="term" value="F:ATP binding"/>
    <property type="evidence" value="ECO:0007669"/>
    <property type="project" value="UniProtKB-KW"/>
</dbReference>
<dbReference type="PROSITE" id="PS00211">
    <property type="entry name" value="ABC_TRANSPORTER_1"/>
    <property type="match status" value="1"/>
</dbReference>
<evidence type="ECO:0000256" key="3">
    <source>
        <dbReference type="ARBA" id="ARBA00022448"/>
    </source>
</evidence>
<gene>
    <name evidence="9" type="ordered locus">Nther_2755</name>
</gene>
<sequence>MNSTLLELKNLKTHFNTPDGTVSAVDDVNFQISTGETVGIVGESGCGKSVTSLSIMRLLPDTAQISGEISFRGEDLLQKSESQMRQIRGNEMSMIFQEPMTSLNPVYTIGNQISETLRLHQGLDKKQAFNKAIEYLNMVGIPSPKQRAREYPHQLSGGMQQRAMIAMALSCNPQLLIADEPTTALDVTIQAQILELMKDLKQRLSTAIIMITHDLAVVAEMCERVIVMYSGKVVEIANIRELFKTPFHPYTEGLIKSIPKLHSKTDFLYEIEGTVPNPLELPQGCKFHNRCDYASEKCQTQEPELIEQENNHFVRCFYPRNVGGGDL</sequence>
<keyword evidence="10" id="KW-1185">Reference proteome</keyword>
<proteinExistence type="inferred from homology"/>
<comment type="similarity">
    <text evidence="2">Belongs to the ABC transporter superfamily.</text>
</comment>
<evidence type="ECO:0000256" key="2">
    <source>
        <dbReference type="ARBA" id="ARBA00005417"/>
    </source>
</evidence>
<dbReference type="Proteomes" id="UP000001683">
    <property type="component" value="Chromosome"/>
</dbReference>
<keyword evidence="7" id="KW-0472">Membrane</keyword>
<keyword evidence="3" id="KW-0813">Transport</keyword>
<dbReference type="GO" id="GO:0005886">
    <property type="term" value="C:plasma membrane"/>
    <property type="evidence" value="ECO:0007669"/>
    <property type="project" value="UniProtKB-SubCell"/>
</dbReference>
<feature type="domain" description="ABC transporter" evidence="8">
    <location>
        <begin position="6"/>
        <end position="255"/>
    </location>
</feature>
<dbReference type="Pfam" id="PF08352">
    <property type="entry name" value="oligo_HPY"/>
    <property type="match status" value="1"/>
</dbReference>
<dbReference type="SMART" id="SM00382">
    <property type="entry name" value="AAA"/>
    <property type="match status" value="1"/>
</dbReference>
<organism evidence="9 10">
    <name type="scientific">Natranaerobius thermophilus (strain ATCC BAA-1301 / DSM 18059 / JW/NM-WN-LF)</name>
    <dbReference type="NCBI Taxonomy" id="457570"/>
    <lineage>
        <taxon>Bacteria</taxon>
        <taxon>Bacillati</taxon>
        <taxon>Bacillota</taxon>
        <taxon>Clostridia</taxon>
        <taxon>Natranaerobiales</taxon>
        <taxon>Natranaerobiaceae</taxon>
        <taxon>Natranaerobius</taxon>
    </lineage>
</organism>
<keyword evidence="4" id="KW-1003">Cell membrane</keyword>